<comment type="caution">
    <text evidence="2">The sequence shown here is derived from an EMBL/GenBank/DDBJ whole genome shotgun (WGS) entry which is preliminary data.</text>
</comment>
<organism evidence="2 3">
    <name type="scientific">Mortierella alpina</name>
    <name type="common">Oleaginous fungus</name>
    <name type="synonym">Mortierella renispora</name>
    <dbReference type="NCBI Taxonomy" id="64518"/>
    <lineage>
        <taxon>Eukaryota</taxon>
        <taxon>Fungi</taxon>
        <taxon>Fungi incertae sedis</taxon>
        <taxon>Mucoromycota</taxon>
        <taxon>Mortierellomycotina</taxon>
        <taxon>Mortierellomycetes</taxon>
        <taxon>Mortierellales</taxon>
        <taxon>Mortierellaceae</taxon>
        <taxon>Mortierella</taxon>
    </lineage>
</organism>
<feature type="compositionally biased region" description="Polar residues" evidence="1">
    <location>
        <begin position="9"/>
        <end position="20"/>
    </location>
</feature>
<sequence>MPPAPVPYGSQTFGQGQQLNEGPGQHPGYSQQQHHQQPSYQQQPQQSQQGYQQHQQPAPVAPPQPMSQSQQFRPQIPTQPVSRPRIDPDQIPSPVAVQEADQQEWDDKSFITSLKTSTAPLASSDFHAIDGGNISKRARSSEKQHAVRNDRLTMLIMLT</sequence>
<dbReference type="SUPFAM" id="SSF81995">
    <property type="entry name" value="beta-sandwich domain of Sec23/24"/>
    <property type="match status" value="1"/>
</dbReference>
<accession>A0A9P6JA28</accession>
<feature type="compositionally biased region" description="Low complexity" evidence="1">
    <location>
        <begin position="66"/>
        <end position="75"/>
    </location>
</feature>
<dbReference type="Proteomes" id="UP000738359">
    <property type="component" value="Unassembled WGS sequence"/>
</dbReference>
<feature type="region of interest" description="Disordered" evidence="1">
    <location>
        <begin position="1"/>
        <end position="104"/>
    </location>
</feature>
<gene>
    <name evidence="2" type="ORF">BGZ70_003912</name>
</gene>
<evidence type="ECO:0000313" key="2">
    <source>
        <dbReference type="EMBL" id="KAF9965867.1"/>
    </source>
</evidence>
<dbReference type="OrthoDB" id="2449076at2759"/>
<evidence type="ECO:0000313" key="3">
    <source>
        <dbReference type="Proteomes" id="UP000738359"/>
    </source>
</evidence>
<evidence type="ECO:0000256" key="1">
    <source>
        <dbReference type="SAM" id="MobiDB-lite"/>
    </source>
</evidence>
<feature type="compositionally biased region" description="Low complexity" evidence="1">
    <location>
        <begin position="22"/>
        <end position="58"/>
    </location>
</feature>
<dbReference type="EMBL" id="JAAAHY010000213">
    <property type="protein sequence ID" value="KAF9965867.1"/>
    <property type="molecule type" value="Genomic_DNA"/>
</dbReference>
<dbReference type="AlphaFoldDB" id="A0A9P6JA28"/>
<keyword evidence="3" id="KW-1185">Reference proteome</keyword>
<protein>
    <submittedName>
        <fullName evidence="2">Uncharacterized protein</fullName>
    </submittedName>
</protein>
<proteinExistence type="predicted"/>
<reference evidence="2" key="1">
    <citation type="journal article" date="2020" name="Fungal Divers.">
        <title>Resolving the Mortierellaceae phylogeny through synthesis of multi-gene phylogenetics and phylogenomics.</title>
        <authorList>
            <person name="Vandepol N."/>
            <person name="Liber J."/>
            <person name="Desiro A."/>
            <person name="Na H."/>
            <person name="Kennedy M."/>
            <person name="Barry K."/>
            <person name="Grigoriev I.V."/>
            <person name="Miller A.N."/>
            <person name="O'Donnell K."/>
            <person name="Stajich J.E."/>
            <person name="Bonito G."/>
        </authorList>
    </citation>
    <scope>NUCLEOTIDE SEQUENCE</scope>
    <source>
        <strain evidence="2">CK1249</strain>
    </source>
</reference>
<name>A0A9P6JA28_MORAP</name>